<reference evidence="1 2" key="1">
    <citation type="submission" date="2018-08" db="EMBL/GenBank/DDBJ databases">
        <title>Genomic investigation of the strawberry pathogen Phytophthora fragariae indicates pathogenicity is determined by transcriptional variation in three key races.</title>
        <authorList>
            <person name="Adams T.M."/>
            <person name="Armitage A.D."/>
            <person name="Sobczyk M.K."/>
            <person name="Bates H.J."/>
            <person name="Dunwell J.M."/>
            <person name="Nellist C.F."/>
            <person name="Harrison R.J."/>
        </authorList>
    </citation>
    <scope>NUCLEOTIDE SEQUENCE [LARGE SCALE GENOMIC DNA]</scope>
    <source>
        <strain evidence="1 2">SCRP333</strain>
    </source>
</reference>
<dbReference type="Proteomes" id="UP000434957">
    <property type="component" value="Unassembled WGS sequence"/>
</dbReference>
<organism evidence="1 2">
    <name type="scientific">Phytophthora rubi</name>
    <dbReference type="NCBI Taxonomy" id="129364"/>
    <lineage>
        <taxon>Eukaryota</taxon>
        <taxon>Sar</taxon>
        <taxon>Stramenopiles</taxon>
        <taxon>Oomycota</taxon>
        <taxon>Peronosporomycetes</taxon>
        <taxon>Peronosporales</taxon>
        <taxon>Peronosporaceae</taxon>
        <taxon>Phytophthora</taxon>
    </lineage>
</organism>
<proteinExistence type="predicted"/>
<evidence type="ECO:0000313" key="2">
    <source>
        <dbReference type="Proteomes" id="UP000434957"/>
    </source>
</evidence>
<accession>A0A6A4FPL1</accession>
<gene>
    <name evidence="1" type="ORF">PR003_g5634</name>
</gene>
<evidence type="ECO:0000313" key="1">
    <source>
        <dbReference type="EMBL" id="KAE9349903.1"/>
    </source>
</evidence>
<keyword evidence="2" id="KW-1185">Reference proteome</keyword>
<comment type="caution">
    <text evidence="1">The sequence shown here is derived from an EMBL/GenBank/DDBJ whole genome shotgun (WGS) entry which is preliminary data.</text>
</comment>
<sequence length="85" mass="9775">MGWVAVRSWRRTSWRRRAWQAQTGSVPAYIDQLLPSFKKDFVGKGKRRDKSPYFLILCSSTLDADQVPLAKLVAKHLKVDKQTNA</sequence>
<dbReference type="AlphaFoldDB" id="A0A6A4FPL1"/>
<dbReference type="EMBL" id="QXFT01000237">
    <property type="protein sequence ID" value="KAE9349903.1"/>
    <property type="molecule type" value="Genomic_DNA"/>
</dbReference>
<name>A0A6A4FPL1_9STRA</name>
<protein>
    <submittedName>
        <fullName evidence="1">Uncharacterized protein</fullName>
    </submittedName>
</protein>